<name>A0A376B4B0_9ASCO</name>
<dbReference type="InterPro" id="IPR013855">
    <property type="entry name" value="Cdc37_N_dom"/>
</dbReference>
<dbReference type="Gene3D" id="1.20.58.610">
    <property type="entry name" value="Cdc37, Hsp90 binding domain"/>
    <property type="match status" value="1"/>
</dbReference>
<evidence type="ECO:0000256" key="5">
    <source>
        <dbReference type="ARBA" id="ARBA00031396"/>
    </source>
</evidence>
<feature type="domain" description="Cdc37 N-terminal" evidence="9">
    <location>
        <begin position="2"/>
        <end position="183"/>
    </location>
</feature>
<evidence type="ECO:0000256" key="2">
    <source>
        <dbReference type="ARBA" id="ARBA00006222"/>
    </source>
</evidence>
<dbReference type="SUPFAM" id="SSF101391">
    <property type="entry name" value="Hsp90 co-chaperone CDC37"/>
    <property type="match status" value="1"/>
</dbReference>
<evidence type="ECO:0000256" key="4">
    <source>
        <dbReference type="ARBA" id="ARBA00023186"/>
    </source>
</evidence>
<dbReference type="InterPro" id="IPR038189">
    <property type="entry name" value="Cdc37_Hsp90-bd_sf"/>
</dbReference>
<organism evidence="10 11">
    <name type="scientific">Saccharomycodes ludwigii</name>
    <dbReference type="NCBI Taxonomy" id="36035"/>
    <lineage>
        <taxon>Eukaryota</taxon>
        <taxon>Fungi</taxon>
        <taxon>Dikarya</taxon>
        <taxon>Ascomycota</taxon>
        <taxon>Saccharomycotina</taxon>
        <taxon>Saccharomycetes</taxon>
        <taxon>Saccharomycodales</taxon>
        <taxon>Saccharomycodaceae</taxon>
        <taxon>Saccharomycodes</taxon>
    </lineage>
</organism>
<evidence type="ECO:0000313" key="10">
    <source>
        <dbReference type="EMBL" id="SSD59419.1"/>
    </source>
</evidence>
<dbReference type="GO" id="GO:0006457">
    <property type="term" value="P:protein folding"/>
    <property type="evidence" value="ECO:0007669"/>
    <property type="project" value="TreeGrafter"/>
</dbReference>
<evidence type="ECO:0000259" key="8">
    <source>
        <dbReference type="SMART" id="SM01070"/>
    </source>
</evidence>
<dbReference type="SMART" id="SM01069">
    <property type="entry name" value="CDC37_C"/>
    <property type="match status" value="1"/>
</dbReference>
<dbReference type="GO" id="GO:0050821">
    <property type="term" value="P:protein stabilization"/>
    <property type="evidence" value="ECO:0007669"/>
    <property type="project" value="TreeGrafter"/>
</dbReference>
<reference evidence="11" key="1">
    <citation type="submission" date="2018-06" db="EMBL/GenBank/DDBJ databases">
        <authorList>
            <person name="Guldener U."/>
        </authorList>
    </citation>
    <scope>NUCLEOTIDE SEQUENCE [LARGE SCALE GENOMIC DNA]</scope>
    <source>
        <strain evidence="11">UTAD17</strain>
    </source>
</reference>
<evidence type="ECO:0000259" key="7">
    <source>
        <dbReference type="SMART" id="SM01069"/>
    </source>
</evidence>
<comment type="similarity">
    <text evidence="2">Belongs to the CDC37 family.</text>
</comment>
<comment type="subcellular location">
    <subcellularLocation>
        <location evidence="1">Cytoplasm</location>
    </subcellularLocation>
</comment>
<dbReference type="GO" id="GO:0005737">
    <property type="term" value="C:cytoplasm"/>
    <property type="evidence" value="ECO:0007669"/>
    <property type="project" value="UniProtKB-SubCell"/>
</dbReference>
<dbReference type="SMART" id="SM01070">
    <property type="entry name" value="CDC37_M"/>
    <property type="match status" value="1"/>
</dbReference>
<evidence type="ECO:0000256" key="3">
    <source>
        <dbReference type="ARBA" id="ARBA00022490"/>
    </source>
</evidence>
<dbReference type="GO" id="GO:0031072">
    <property type="term" value="F:heat shock protein binding"/>
    <property type="evidence" value="ECO:0007669"/>
    <property type="project" value="TreeGrafter"/>
</dbReference>
<protein>
    <recommendedName>
        <fullName evidence="5">Hsp90 chaperone protein kinase-targeting subunit</fullName>
    </recommendedName>
</protein>
<evidence type="ECO:0000256" key="1">
    <source>
        <dbReference type="ARBA" id="ARBA00004496"/>
    </source>
</evidence>
<keyword evidence="4" id="KW-0143">Chaperone</keyword>
<keyword evidence="11" id="KW-1185">Reference proteome</keyword>
<dbReference type="Proteomes" id="UP000262825">
    <property type="component" value="Unassembled WGS sequence"/>
</dbReference>
<sequence>MVVDYSKWDKIELSDDSDIEVHPNVDKASFVRWKQQSVHEQRAKRNQDIKTLEAQIHMYQHLNKRVDTMLQNGNVKDFSDLNEVTRFLNSNFDKTENSEGEFVDKDIPTYNEMVEDLIEQLKRELVNEKQDPTNGNLVKDKLIQHRAKIDEVTVEGRKKLDQLYKEKALHISSDDIHTGFDSSFINKKQGTQDALKKNNISSSPTTATVSKSELPSTIKHFIDYKDDVMKLDDRTKKLGEIPVHALKESQTYLLNNMEILSEQQKDALVMTSFEAELKGDHDKAYQIVFQSELMSYIIEVYTLKQIPYLHTTQMADVIRMFFEKVFYSTKNDMGKQSFLSAVESRFEHIKTRCKIIKEEDNKETKGASDEQEGVETIQLKSLDESSELVVNLPNLDNPANEEEKKIVELFKSLPPSMQKAVKSGSLDEINKVFADMSIDEAEHILSIFDEANIIGVAALLEDEKEFDTLKEEYNTSKLNDLSLSEEPTGSKPVTKSIEDEVD</sequence>
<evidence type="ECO:0000256" key="6">
    <source>
        <dbReference type="SAM" id="MobiDB-lite"/>
    </source>
</evidence>
<evidence type="ECO:0000313" key="11">
    <source>
        <dbReference type="Proteomes" id="UP000262825"/>
    </source>
</evidence>
<dbReference type="PANTHER" id="PTHR12800:SF4">
    <property type="entry name" value="HSP90 CO-CHAPERONE CDC37"/>
    <property type="match status" value="1"/>
</dbReference>
<dbReference type="AlphaFoldDB" id="A0A376B4B0"/>
<dbReference type="Pfam" id="PF08565">
    <property type="entry name" value="CDC37_M"/>
    <property type="match status" value="1"/>
</dbReference>
<dbReference type="GO" id="GO:0019901">
    <property type="term" value="F:protein kinase binding"/>
    <property type="evidence" value="ECO:0007669"/>
    <property type="project" value="InterPro"/>
</dbReference>
<dbReference type="PANTHER" id="PTHR12800">
    <property type="entry name" value="CDC37-RELATED"/>
    <property type="match status" value="1"/>
</dbReference>
<dbReference type="InterPro" id="IPR004918">
    <property type="entry name" value="Cdc37"/>
</dbReference>
<evidence type="ECO:0000259" key="9">
    <source>
        <dbReference type="SMART" id="SM01071"/>
    </source>
</evidence>
<proteinExistence type="inferred from homology"/>
<feature type="domain" description="Cdc37 C-terminal" evidence="7">
    <location>
        <begin position="390"/>
        <end position="486"/>
    </location>
</feature>
<dbReference type="GO" id="GO:0051082">
    <property type="term" value="F:unfolded protein binding"/>
    <property type="evidence" value="ECO:0007669"/>
    <property type="project" value="TreeGrafter"/>
</dbReference>
<dbReference type="InterPro" id="IPR013874">
    <property type="entry name" value="Cdc37_Hsp90-bd"/>
</dbReference>
<dbReference type="InterPro" id="IPR013873">
    <property type="entry name" value="Cdc37_C"/>
</dbReference>
<dbReference type="VEuPathDB" id="FungiDB:SCODWIG_01180"/>
<dbReference type="EMBL" id="UFAJ01000138">
    <property type="protein sequence ID" value="SSD59419.1"/>
    <property type="molecule type" value="Genomic_DNA"/>
</dbReference>
<feature type="domain" description="Cdc37 Hsp90 binding" evidence="8">
    <location>
        <begin position="186"/>
        <end position="364"/>
    </location>
</feature>
<dbReference type="SMART" id="SM01071">
    <property type="entry name" value="CDC37_N"/>
    <property type="match status" value="1"/>
</dbReference>
<keyword evidence="3" id="KW-0963">Cytoplasm</keyword>
<dbReference type="Pfam" id="PF03234">
    <property type="entry name" value="CDC37_N"/>
    <property type="match status" value="1"/>
</dbReference>
<feature type="region of interest" description="Disordered" evidence="6">
    <location>
        <begin position="477"/>
        <end position="502"/>
    </location>
</feature>
<dbReference type="Pfam" id="PF08564">
    <property type="entry name" value="CDC37_C"/>
    <property type="match status" value="1"/>
</dbReference>
<dbReference type="OrthoDB" id="440202at2759"/>
<feature type="compositionally biased region" description="Polar residues" evidence="6">
    <location>
        <begin position="477"/>
        <end position="493"/>
    </location>
</feature>
<dbReference type="GO" id="GO:0051087">
    <property type="term" value="F:protein-folding chaperone binding"/>
    <property type="evidence" value="ECO:0007669"/>
    <property type="project" value="TreeGrafter"/>
</dbReference>
<accession>A0A376B4B0</accession>
<gene>
    <name evidence="10" type="ORF">SCODWIG_01180</name>
</gene>